<evidence type="ECO:0000313" key="8">
    <source>
        <dbReference type="EMBL" id="CBA27607.1"/>
    </source>
</evidence>
<dbReference type="InterPro" id="IPR051018">
    <property type="entry name" value="Bacteriophage_GH24"/>
</dbReference>
<dbReference type="CDD" id="cd00737">
    <property type="entry name" value="lyz_endolysin_autolysin"/>
    <property type="match status" value="1"/>
</dbReference>
<reference evidence="8 9" key="1">
    <citation type="journal article" date="2010" name="J. Bacteriol.">
        <title>Complete Genome Sequence of Cronobacter turicensis LMG 23827, a foodborne pathogen causing deaths in neonates.</title>
        <authorList>
            <person name="Stephan R."/>
            <person name="Lehner A."/>
            <person name="Tischler P."/>
            <person name="Rattei T."/>
        </authorList>
    </citation>
    <scope>NUCLEOTIDE SEQUENCE [LARGE SCALE GENOMIC DNA]</scope>
    <source>
        <strain evidence="9">DSM 18703 / CCUG 55852 / LMG 23827 / z3032</strain>
    </source>
</reference>
<dbReference type="GO" id="GO:0016998">
    <property type="term" value="P:cell wall macromolecule catabolic process"/>
    <property type="evidence" value="ECO:0007669"/>
    <property type="project" value="InterPro"/>
</dbReference>
<evidence type="ECO:0000313" key="9">
    <source>
        <dbReference type="Proteomes" id="UP000002069"/>
    </source>
</evidence>
<dbReference type="InterPro" id="IPR023346">
    <property type="entry name" value="Lysozyme-like_dom_sf"/>
</dbReference>
<protein>
    <recommendedName>
        <fullName evidence="7">Lysozyme</fullName>
        <ecNumber evidence="7">3.2.1.17</ecNumber>
    </recommendedName>
</protein>
<dbReference type="PANTHER" id="PTHR38107">
    <property type="match status" value="1"/>
</dbReference>
<evidence type="ECO:0000256" key="6">
    <source>
        <dbReference type="ARBA" id="ARBA00023295"/>
    </source>
</evidence>
<accession>C9XUR2</accession>
<keyword evidence="6 7" id="KW-0326">Glycosidase</keyword>
<dbReference type="EC" id="3.2.1.17" evidence="7"/>
<dbReference type="PANTHER" id="PTHR38107:SF3">
    <property type="entry name" value="LYSOZYME RRRD-RELATED"/>
    <property type="match status" value="1"/>
</dbReference>
<dbReference type="GO" id="GO:0042742">
    <property type="term" value="P:defense response to bacterium"/>
    <property type="evidence" value="ECO:0007669"/>
    <property type="project" value="UniProtKB-KW"/>
</dbReference>
<dbReference type="Pfam" id="PF00959">
    <property type="entry name" value="Phage_lysozyme"/>
    <property type="match status" value="1"/>
</dbReference>
<reference evidence="9" key="2">
    <citation type="journal article" date="2011" name="J. Bacteriol.">
        <title>Complete genome sequence of Cronobacter turicensis LMG 23827, a food-borne pathogen causing deaths in neonates.</title>
        <authorList>
            <person name="Stephan R."/>
            <person name="Lehner A."/>
            <person name="Tischler P."/>
            <person name="Rattei T."/>
        </authorList>
    </citation>
    <scope>NUCLEOTIDE SEQUENCE [LARGE SCALE GENOMIC DNA]</scope>
    <source>
        <strain evidence="9">DSM 18703 / CCUG 55852 / LMG 23827 / z3032</strain>
    </source>
</reference>
<dbReference type="PATRIC" id="fig|693216.3.peg.491"/>
<gene>
    <name evidence="8" type="primary">15</name>
    <name evidence="8" type="ordered locus">Ctu_05120</name>
</gene>
<evidence type="ECO:0000256" key="1">
    <source>
        <dbReference type="ARBA" id="ARBA00000632"/>
    </source>
</evidence>
<dbReference type="EMBL" id="FN543093">
    <property type="protein sequence ID" value="CBA27607.1"/>
    <property type="molecule type" value="Genomic_DNA"/>
</dbReference>
<dbReference type="InterPro" id="IPR002196">
    <property type="entry name" value="Glyco_hydro_24"/>
</dbReference>
<dbReference type="HAMAP" id="MF_04110">
    <property type="entry name" value="ENDOLYSIN_T4"/>
    <property type="match status" value="1"/>
</dbReference>
<evidence type="ECO:0000256" key="3">
    <source>
        <dbReference type="ARBA" id="ARBA00022638"/>
    </source>
</evidence>
<dbReference type="Gene3D" id="1.10.530.40">
    <property type="match status" value="1"/>
</dbReference>
<keyword evidence="5" id="KW-1035">Host cytoplasm</keyword>
<evidence type="ECO:0000256" key="5">
    <source>
        <dbReference type="ARBA" id="ARBA00023200"/>
    </source>
</evidence>
<dbReference type="SUPFAM" id="SSF53955">
    <property type="entry name" value="Lysozyme-like"/>
    <property type="match status" value="1"/>
</dbReference>
<comment type="catalytic activity">
    <reaction evidence="1 7">
        <text>Hydrolysis of (1-&gt;4)-beta-linkages between N-acetylmuramic acid and N-acetyl-D-glucosamine residues in a peptidoglycan and between N-acetyl-D-glucosamine residues in chitodextrins.</text>
        <dbReference type="EC" id="3.2.1.17"/>
    </reaction>
</comment>
<dbReference type="Proteomes" id="UP000002069">
    <property type="component" value="Chromosome"/>
</dbReference>
<keyword evidence="3 7" id="KW-0081">Bacteriolytic enzyme</keyword>
<dbReference type="GO" id="GO:0009253">
    <property type="term" value="P:peptidoglycan catabolic process"/>
    <property type="evidence" value="ECO:0007669"/>
    <property type="project" value="InterPro"/>
</dbReference>
<dbReference type="GO" id="GO:0031640">
    <property type="term" value="P:killing of cells of another organism"/>
    <property type="evidence" value="ECO:0007669"/>
    <property type="project" value="UniProtKB-KW"/>
</dbReference>
<keyword evidence="4 7" id="KW-0378">Hydrolase</keyword>
<evidence type="ECO:0000256" key="2">
    <source>
        <dbReference type="ARBA" id="ARBA00022529"/>
    </source>
</evidence>
<dbReference type="InterPro" id="IPR023347">
    <property type="entry name" value="Lysozyme_dom_sf"/>
</dbReference>
<sequence>MRNTPIRFSLNRQTGVTTMANIPTNTGIPGVELIKSFEGLRLDKYQDAVGKWTIGYGHLILPNENFTRALTLQEAEDLLRADLGMTERGIRQMVKVDLNQNQFDALVSFAFNVGLGNLQSSTLLRLLNQGSYREAADQLLRWNKAGGNVLAGLTRRREAERLLFLTAL</sequence>
<dbReference type="AlphaFoldDB" id="C9XUR2"/>
<organism evidence="8 9">
    <name type="scientific">Cronobacter turicensis (strain DSM 18703 / CCUG 55852 / LMG 23827 / z3032)</name>
    <dbReference type="NCBI Taxonomy" id="693216"/>
    <lineage>
        <taxon>Bacteria</taxon>
        <taxon>Pseudomonadati</taxon>
        <taxon>Pseudomonadota</taxon>
        <taxon>Gammaproteobacteria</taxon>
        <taxon>Enterobacterales</taxon>
        <taxon>Enterobacteriaceae</taxon>
        <taxon>Cronobacter</taxon>
    </lineage>
</organism>
<proteinExistence type="inferred from homology"/>
<comment type="similarity">
    <text evidence="7">Belongs to the glycosyl hydrolase 24 family.</text>
</comment>
<dbReference type="HOGENOM" id="CLU_091641_3_3_6"/>
<dbReference type="GO" id="GO:0003796">
    <property type="term" value="F:lysozyme activity"/>
    <property type="evidence" value="ECO:0007669"/>
    <property type="project" value="UniProtKB-EC"/>
</dbReference>
<dbReference type="KEGG" id="ctu:CTU_05120"/>
<name>C9XUR2_CROTZ</name>
<dbReference type="InterPro" id="IPR033907">
    <property type="entry name" value="Endolysin_autolysin"/>
</dbReference>
<keyword evidence="9" id="KW-1185">Reference proteome</keyword>
<evidence type="ECO:0000256" key="7">
    <source>
        <dbReference type="RuleBase" id="RU003788"/>
    </source>
</evidence>
<keyword evidence="2 7" id="KW-0929">Antimicrobial</keyword>
<dbReference type="InterPro" id="IPR034690">
    <property type="entry name" value="Endolysin_T4_type"/>
</dbReference>
<evidence type="ECO:0000256" key="4">
    <source>
        <dbReference type="ARBA" id="ARBA00022801"/>
    </source>
</evidence>